<keyword evidence="8" id="KW-0103">Bromodomain</keyword>
<evidence type="ECO:0000256" key="1">
    <source>
        <dbReference type="ARBA" id="ARBA00004123"/>
    </source>
</evidence>
<dbReference type="SMART" id="SM00249">
    <property type="entry name" value="PHD"/>
    <property type="match status" value="1"/>
</dbReference>
<keyword evidence="7 14" id="KW-0175">Coiled coil</keyword>
<sequence length="1185" mass="137298">MPLLNKKPLNLHRYNKRLEDDAEVFYCKSTNEIFEDYEEYCQRVILCNSLVWTCAITGKSNLTYEEAVASEENALKSIKDFPMELRTPILYLASKTERIGFNDFIDDVYNFVKDRYFLGESVEANINGEWAYAHVLQVLLPTEDEVNDYCRKNDVTPPIHSRPYPSPLYKYKIEVFDDDESEVAEIVLPAENIRRMKGLYTKDKNRVYLKQFAEQKKDTSFWGIQENILTKYSIHSIQFSRMFAGEPPIFLNVKKSPESNRLSQQSIKKFLVSRKSQSKTPTKPRLSDKKKLETGQMTVEGLQKEYDDTIDRVIQQARRDATRQEALEGKARKLEELKRKREERRLEKEKLAKFVLEWKRKRDDLECEDLKDFPPAVPVNCRIPNEYFGDAIMFMEFLTNFRNELKVKDYFPLGVKFDLIERALVDVEVAGPLSDILQMLLTALFSLQEQEEDEIRSTDYRQMEGLELDENDDITMGQAIRLATAAARWSTVYHGTPLSKLSLDAITVSEILRLHLLSSGGRAGDQNAKWRYQERGGYKSSDDPSLQLRMEEPQIFKFLAVRSVAELPIGDKVKVLGCLMNQILTYAELRDIIDERYEKVRTTKNELKNDQIAEAKREKEALAQKVKEKKEAKEMGLSVPAVTEEERLKGEKEANKKKAEFNKRLSELQNAAMESQILPLGRDRGYRKYWIFTTIGGLFIEDSETLQGSCLPHPTPKNRSEINLEEDTMAYVKKLFEEERNCGSDKENEGDSSLPISSPKKKHLGESNGVQVPISPKVKMIKEEELEEPPLVCTADPETCPVHGDKEKTPKWYFYYQENDIEELINCLNKRGIREHRLRKTLVEEKDRIVHKLGQCPVNQLNRHIKYVPKTVQNVTKYTRSYKGYENANLKYPSGTPIQEILELYIRELILDTEEKIYCGGLGVLKVGNRFKWREALLARTYDRQDDNLTWNQLGKEKNKVKIEDDQSRPDTPCSVDSNGDHDILASKMDQTQTVKDLASAVLQIARCIELKYLQKPLAPDEKKKEKSTPMERWESSLMSSTSFAQVYLHIATLENSVQWQKSALNARCKICRRGGDAVNMLLCDGCDRGFHVYCLKPKLTTIPEGDWFCRSCKPKEEPERKPKRSRRLFTEESDDEDNEPLISVKFRKNTTKRRLRRKSSDDSSDEPLSKLVKQSKRSSRHDSD</sequence>
<keyword evidence="4 12" id="KW-0863">Zinc-finger</keyword>
<evidence type="ECO:0000256" key="14">
    <source>
        <dbReference type="SAM" id="Coils"/>
    </source>
</evidence>
<dbReference type="InterPro" id="IPR001965">
    <property type="entry name" value="Znf_PHD"/>
</dbReference>
<dbReference type="InterPro" id="IPR013136">
    <property type="entry name" value="WSTF_Acf1_Cbp146"/>
</dbReference>
<dbReference type="PROSITE" id="PS50016">
    <property type="entry name" value="ZF_PHD_2"/>
    <property type="match status" value="1"/>
</dbReference>
<dbReference type="GO" id="GO:0000228">
    <property type="term" value="C:nuclear chromosome"/>
    <property type="evidence" value="ECO:0007669"/>
    <property type="project" value="TreeGrafter"/>
</dbReference>
<evidence type="ECO:0000256" key="13">
    <source>
        <dbReference type="PROSITE-ProRule" id="PRU00475"/>
    </source>
</evidence>
<dbReference type="GO" id="GO:0031445">
    <property type="term" value="P:regulation of heterochromatin formation"/>
    <property type="evidence" value="ECO:0007669"/>
    <property type="project" value="TreeGrafter"/>
</dbReference>
<feature type="coiled-coil region" evidence="14">
    <location>
        <begin position="323"/>
        <end position="354"/>
    </location>
</feature>
<keyword evidence="9" id="KW-0804">Transcription</keyword>
<organism evidence="19">
    <name type="scientific">Menopon gallinae</name>
    <name type="common">poultry shaft louse</name>
    <dbReference type="NCBI Taxonomy" id="328185"/>
    <lineage>
        <taxon>Eukaryota</taxon>
        <taxon>Metazoa</taxon>
        <taxon>Ecdysozoa</taxon>
        <taxon>Arthropoda</taxon>
        <taxon>Hexapoda</taxon>
        <taxon>Insecta</taxon>
        <taxon>Pterygota</taxon>
        <taxon>Neoptera</taxon>
        <taxon>Paraneoptera</taxon>
        <taxon>Psocodea</taxon>
        <taxon>Troctomorpha</taxon>
        <taxon>Phthiraptera</taxon>
        <taxon>Amblycera</taxon>
        <taxon>Menoponidae</taxon>
        <taxon>Menopon</taxon>
    </lineage>
</organism>
<dbReference type="PROSITE" id="PS50827">
    <property type="entry name" value="DDT"/>
    <property type="match status" value="1"/>
</dbReference>
<dbReference type="GO" id="GO:0006338">
    <property type="term" value="P:chromatin remodeling"/>
    <property type="evidence" value="ECO:0007669"/>
    <property type="project" value="InterPro"/>
</dbReference>
<evidence type="ECO:0000256" key="3">
    <source>
        <dbReference type="ARBA" id="ARBA00022723"/>
    </source>
</evidence>
<comment type="subcellular location">
    <subcellularLocation>
        <location evidence="1 13">Nucleus</location>
    </subcellularLocation>
</comment>
<dbReference type="InterPro" id="IPR028942">
    <property type="entry name" value="WHIM1_dom"/>
</dbReference>
<dbReference type="FunFam" id="3.30.40.10:FF:000300">
    <property type="entry name" value="Bromodomain adjacent to zinc finger domain protein 1A"/>
    <property type="match status" value="1"/>
</dbReference>
<dbReference type="InterPro" id="IPR011011">
    <property type="entry name" value="Znf_FYVE_PHD"/>
</dbReference>
<dbReference type="EMBL" id="JARGDH010000002">
    <property type="protein sequence ID" value="KAL0275655.1"/>
    <property type="molecule type" value="Genomic_DNA"/>
</dbReference>
<keyword evidence="5" id="KW-0862">Zinc</keyword>
<dbReference type="GO" id="GO:0008623">
    <property type="term" value="C:CHRAC"/>
    <property type="evidence" value="ECO:0007669"/>
    <property type="project" value="TreeGrafter"/>
</dbReference>
<dbReference type="InterPro" id="IPR047171">
    <property type="entry name" value="BAZ1A"/>
</dbReference>
<evidence type="ECO:0000256" key="5">
    <source>
        <dbReference type="ARBA" id="ARBA00022833"/>
    </source>
</evidence>
<dbReference type="GO" id="GO:0006355">
    <property type="term" value="P:regulation of DNA-templated transcription"/>
    <property type="evidence" value="ECO:0007669"/>
    <property type="project" value="TreeGrafter"/>
</dbReference>
<dbReference type="Gene3D" id="3.30.40.10">
    <property type="entry name" value="Zinc/RING finger domain, C3HC4 (zinc finger)"/>
    <property type="match status" value="1"/>
</dbReference>
<feature type="domain" description="DDT" evidence="17">
    <location>
        <begin position="385"/>
        <end position="450"/>
    </location>
</feature>
<evidence type="ECO:0000256" key="12">
    <source>
        <dbReference type="PROSITE-ProRule" id="PRU00146"/>
    </source>
</evidence>
<evidence type="ECO:0000259" key="16">
    <source>
        <dbReference type="PROSITE" id="PS50016"/>
    </source>
</evidence>
<accession>A0AAW2I0C0</accession>
<evidence type="ECO:0000313" key="19">
    <source>
        <dbReference type="EMBL" id="KAL0275654.1"/>
    </source>
</evidence>
<dbReference type="InterPro" id="IPR028941">
    <property type="entry name" value="WHIM2_dom"/>
</dbReference>
<evidence type="ECO:0000256" key="6">
    <source>
        <dbReference type="ARBA" id="ARBA00023015"/>
    </source>
</evidence>
<feature type="domain" description="WAC" evidence="18">
    <location>
        <begin position="22"/>
        <end position="129"/>
    </location>
</feature>
<proteinExistence type="predicted"/>
<dbReference type="PANTHER" id="PTHR46510:SF1">
    <property type="entry name" value="BROMODOMAIN ADJACENT TO ZINC FINGER DOMAIN PROTEIN 1A"/>
    <property type="match status" value="1"/>
</dbReference>
<gene>
    <name evidence="19" type="ORF">PYX00_003449</name>
</gene>
<evidence type="ECO:0000259" key="17">
    <source>
        <dbReference type="PROSITE" id="PS50827"/>
    </source>
</evidence>
<dbReference type="Pfam" id="PF15613">
    <property type="entry name" value="WSD"/>
    <property type="match status" value="1"/>
</dbReference>
<feature type="region of interest" description="Disordered" evidence="15">
    <location>
        <begin position="1116"/>
        <end position="1185"/>
    </location>
</feature>
<dbReference type="Pfam" id="PF02791">
    <property type="entry name" value="DDT"/>
    <property type="match status" value="1"/>
</dbReference>
<dbReference type="GO" id="GO:0003677">
    <property type="term" value="F:DNA binding"/>
    <property type="evidence" value="ECO:0007669"/>
    <property type="project" value="TreeGrafter"/>
</dbReference>
<evidence type="ECO:0000256" key="15">
    <source>
        <dbReference type="SAM" id="MobiDB-lite"/>
    </source>
</evidence>
<dbReference type="Pfam" id="PF15612">
    <property type="entry name" value="WHIM1"/>
    <property type="match status" value="1"/>
</dbReference>
<dbReference type="InterPro" id="IPR019786">
    <property type="entry name" value="Zinc_finger_PHD-type_CS"/>
</dbReference>
<dbReference type="AlphaFoldDB" id="A0AAW2I0C0"/>
<keyword evidence="6" id="KW-0805">Transcription regulation</keyword>
<dbReference type="EMBL" id="JARGDH010000002">
    <property type="protein sequence ID" value="KAL0275654.1"/>
    <property type="molecule type" value="Genomic_DNA"/>
</dbReference>
<evidence type="ECO:0000256" key="7">
    <source>
        <dbReference type="ARBA" id="ARBA00023054"/>
    </source>
</evidence>
<name>A0AAW2I0C0_9NEOP</name>
<dbReference type="GO" id="GO:0045740">
    <property type="term" value="P:positive regulation of DNA replication"/>
    <property type="evidence" value="ECO:0007669"/>
    <property type="project" value="TreeGrafter"/>
</dbReference>
<dbReference type="InterPro" id="IPR013083">
    <property type="entry name" value="Znf_RING/FYVE/PHD"/>
</dbReference>
<dbReference type="PROSITE" id="PS51136">
    <property type="entry name" value="WAC"/>
    <property type="match status" value="1"/>
</dbReference>
<keyword evidence="3" id="KW-0479">Metal-binding</keyword>
<feature type="region of interest" description="Disordered" evidence="15">
    <location>
        <begin position="960"/>
        <end position="979"/>
    </location>
</feature>
<dbReference type="GO" id="GO:0008270">
    <property type="term" value="F:zinc ion binding"/>
    <property type="evidence" value="ECO:0007669"/>
    <property type="project" value="UniProtKB-KW"/>
</dbReference>
<feature type="coiled-coil region" evidence="14">
    <location>
        <begin position="605"/>
        <end position="671"/>
    </location>
</feature>
<keyword evidence="2" id="KW-0597">Phosphoprotein</keyword>
<dbReference type="Pfam" id="PF10537">
    <property type="entry name" value="WAC_Acf1_DNA_bd"/>
    <property type="match status" value="1"/>
</dbReference>
<dbReference type="InterPro" id="IPR018501">
    <property type="entry name" value="DDT_dom"/>
</dbReference>
<dbReference type="InterPro" id="IPR019787">
    <property type="entry name" value="Znf_PHD-finger"/>
</dbReference>
<dbReference type="Pfam" id="PF00628">
    <property type="entry name" value="PHD"/>
    <property type="match status" value="1"/>
</dbReference>
<feature type="region of interest" description="Disordered" evidence="15">
    <location>
        <begin position="741"/>
        <end position="770"/>
    </location>
</feature>
<reference evidence="19" key="1">
    <citation type="journal article" date="2024" name="Gigascience">
        <title>Chromosome-level genome of the poultry shaft louse Menopon gallinae provides insight into the host-switching and adaptive evolution of parasitic lice.</title>
        <authorList>
            <person name="Xu Y."/>
            <person name="Ma L."/>
            <person name="Liu S."/>
            <person name="Liang Y."/>
            <person name="Liu Q."/>
            <person name="He Z."/>
            <person name="Tian L."/>
            <person name="Duan Y."/>
            <person name="Cai W."/>
            <person name="Li H."/>
            <person name="Song F."/>
        </authorList>
    </citation>
    <scope>NUCLEOTIDE SEQUENCE</scope>
    <source>
        <strain evidence="19">Cailab_2023a</strain>
    </source>
</reference>
<evidence type="ECO:0000256" key="2">
    <source>
        <dbReference type="ARBA" id="ARBA00022553"/>
    </source>
</evidence>
<comment type="caution">
    <text evidence="19">The sequence shown here is derived from an EMBL/GenBank/DDBJ whole genome shotgun (WGS) entry which is preliminary data.</text>
</comment>
<feature type="compositionally biased region" description="Basic residues" evidence="15">
    <location>
        <begin position="1146"/>
        <end position="1158"/>
    </location>
</feature>
<evidence type="ECO:0000256" key="11">
    <source>
        <dbReference type="ARBA" id="ARBA00068253"/>
    </source>
</evidence>
<dbReference type="PROSITE" id="PS01359">
    <property type="entry name" value="ZF_PHD_1"/>
    <property type="match status" value="1"/>
</dbReference>
<dbReference type="EMBL" id="JARGDH010000002">
    <property type="protein sequence ID" value="KAL0275653.1"/>
    <property type="molecule type" value="Genomic_DNA"/>
</dbReference>
<evidence type="ECO:0000259" key="18">
    <source>
        <dbReference type="PROSITE" id="PS51136"/>
    </source>
</evidence>
<dbReference type="PANTHER" id="PTHR46510">
    <property type="entry name" value="BROMODOMAIN ADJACENT TO ZINC FINGER DOMAIN PROTEIN 1A"/>
    <property type="match status" value="1"/>
</dbReference>
<feature type="compositionally biased region" description="Basic residues" evidence="15">
    <location>
        <begin position="1174"/>
        <end position="1185"/>
    </location>
</feature>
<evidence type="ECO:0000256" key="9">
    <source>
        <dbReference type="ARBA" id="ARBA00023163"/>
    </source>
</evidence>
<feature type="compositionally biased region" description="Basic and acidic residues" evidence="15">
    <location>
        <begin position="960"/>
        <end position="969"/>
    </location>
</feature>
<evidence type="ECO:0000256" key="4">
    <source>
        <dbReference type="ARBA" id="ARBA00022771"/>
    </source>
</evidence>
<dbReference type="SUPFAM" id="SSF57903">
    <property type="entry name" value="FYVE/PHD zinc finger"/>
    <property type="match status" value="1"/>
</dbReference>
<feature type="domain" description="PHD-type" evidence="16">
    <location>
        <begin position="1066"/>
        <end position="1116"/>
    </location>
</feature>
<evidence type="ECO:0000256" key="10">
    <source>
        <dbReference type="ARBA" id="ARBA00023242"/>
    </source>
</evidence>
<keyword evidence="10 13" id="KW-0539">Nucleus</keyword>
<dbReference type="SMART" id="SM00571">
    <property type="entry name" value="DDT"/>
    <property type="match status" value="1"/>
</dbReference>
<evidence type="ECO:0000256" key="8">
    <source>
        <dbReference type="ARBA" id="ARBA00023117"/>
    </source>
</evidence>
<protein>
    <recommendedName>
        <fullName evidence="11">Bromodomain adjacent to zinc finger domain protein 1A</fullName>
    </recommendedName>
</protein>